<dbReference type="Proteomes" id="UP000199515">
    <property type="component" value="Unassembled WGS sequence"/>
</dbReference>
<protein>
    <submittedName>
        <fullName evidence="2">Uncharacterized protein</fullName>
    </submittedName>
</protein>
<name>A0A1H3QQN6_9PSEU</name>
<organism evidence="2 3">
    <name type="scientific">Amycolatopsis xylanica</name>
    <dbReference type="NCBI Taxonomy" id="589385"/>
    <lineage>
        <taxon>Bacteria</taxon>
        <taxon>Bacillati</taxon>
        <taxon>Actinomycetota</taxon>
        <taxon>Actinomycetes</taxon>
        <taxon>Pseudonocardiales</taxon>
        <taxon>Pseudonocardiaceae</taxon>
        <taxon>Amycolatopsis</taxon>
    </lineage>
</organism>
<reference evidence="2 3" key="1">
    <citation type="submission" date="2016-10" db="EMBL/GenBank/DDBJ databases">
        <authorList>
            <person name="de Groot N.N."/>
        </authorList>
    </citation>
    <scope>NUCLEOTIDE SEQUENCE [LARGE SCALE GENOMIC DNA]</scope>
    <source>
        <strain evidence="2 3">CPCC 202699</strain>
    </source>
</reference>
<feature type="signal peptide" evidence="1">
    <location>
        <begin position="1"/>
        <end position="28"/>
    </location>
</feature>
<evidence type="ECO:0000256" key="1">
    <source>
        <dbReference type="SAM" id="SignalP"/>
    </source>
</evidence>
<proteinExistence type="predicted"/>
<sequence>MLVRVLRLIAVTALAIGLSVSATGSANAAPAMRPTGPAKISKTAAQPSVFGKYHFKTTWKLEGDAYCLEDCVLVVTWRDGHEEWFVSGSDAQMYRAVRGAGSWTKMGGCATHILDAYYYHDQYPTVEVQGCDSPPRRWCSSWTGSSWQKWHLCASDTFAARSRS</sequence>
<evidence type="ECO:0000313" key="3">
    <source>
        <dbReference type="Proteomes" id="UP000199515"/>
    </source>
</evidence>
<feature type="chain" id="PRO_5011782420" evidence="1">
    <location>
        <begin position="29"/>
        <end position="164"/>
    </location>
</feature>
<keyword evidence="1" id="KW-0732">Signal</keyword>
<evidence type="ECO:0000313" key="2">
    <source>
        <dbReference type="EMBL" id="SDZ15640.1"/>
    </source>
</evidence>
<dbReference type="AlphaFoldDB" id="A0A1H3QQN6"/>
<accession>A0A1H3QQN6</accession>
<keyword evidence="3" id="KW-1185">Reference proteome</keyword>
<gene>
    <name evidence="2" type="ORF">SAMN05421504_11024</name>
</gene>
<dbReference type="EMBL" id="FNON01000010">
    <property type="protein sequence ID" value="SDZ15640.1"/>
    <property type="molecule type" value="Genomic_DNA"/>
</dbReference>